<gene>
    <name evidence="2" type="ORF">PSON_ATCC_30995.1.T2860005</name>
</gene>
<comment type="caution">
    <text evidence="2">The sequence shown here is derived from an EMBL/GenBank/DDBJ whole genome shotgun (WGS) entry which is preliminary data.</text>
</comment>
<feature type="transmembrane region" description="Helical" evidence="1">
    <location>
        <begin position="57"/>
        <end position="77"/>
    </location>
</feature>
<proteinExistence type="predicted"/>
<evidence type="ECO:0008006" key="4">
    <source>
        <dbReference type="Google" id="ProtNLM"/>
    </source>
</evidence>
<reference evidence="2" key="1">
    <citation type="submission" date="2021-01" db="EMBL/GenBank/DDBJ databases">
        <authorList>
            <consortium name="Genoscope - CEA"/>
            <person name="William W."/>
        </authorList>
    </citation>
    <scope>NUCLEOTIDE SEQUENCE</scope>
</reference>
<keyword evidence="1" id="KW-1133">Transmembrane helix</keyword>
<dbReference type="EMBL" id="CAJJDN010000286">
    <property type="protein sequence ID" value="CAD8130399.1"/>
    <property type="molecule type" value="Genomic_DNA"/>
</dbReference>
<evidence type="ECO:0000256" key="1">
    <source>
        <dbReference type="SAM" id="Phobius"/>
    </source>
</evidence>
<evidence type="ECO:0000313" key="3">
    <source>
        <dbReference type="Proteomes" id="UP000692954"/>
    </source>
</evidence>
<keyword evidence="1" id="KW-0812">Transmembrane</keyword>
<accession>A0A8S1RU73</accession>
<organism evidence="2 3">
    <name type="scientific">Paramecium sonneborni</name>
    <dbReference type="NCBI Taxonomy" id="65129"/>
    <lineage>
        <taxon>Eukaryota</taxon>
        <taxon>Sar</taxon>
        <taxon>Alveolata</taxon>
        <taxon>Ciliophora</taxon>
        <taxon>Intramacronucleata</taxon>
        <taxon>Oligohymenophorea</taxon>
        <taxon>Peniculida</taxon>
        <taxon>Parameciidae</taxon>
        <taxon>Paramecium</taxon>
    </lineage>
</organism>
<dbReference type="OrthoDB" id="504170at2759"/>
<evidence type="ECO:0000313" key="2">
    <source>
        <dbReference type="EMBL" id="CAD8130399.1"/>
    </source>
</evidence>
<sequence length="338" mass="41549">MIFYYQNEEQLNQQKYKMLMLKSFHLRYIISITAQLNLSCCKFNWSQRNQQRQILRRNWMCLFWYCIQLILFNFRLFQRYRKDFQMNNGCYGQSSYYSNKGSELFQYIKKRYQLNNQTQNHITSQIQICLKFKCQSKKINKRKKFIIKFVSFNQYRELYNKSKVVNEQLWEKLRKVCYSCLIQRRLHYNRGLLGKVTLQKCLRLQINQQRNFVQQKVFKTKNSETDLIALVKVMTIMRKINYKNLIQIHEVYEGKYFRIQTQQSNQLLKRLKTINLMSWFLIQSKDTMKSQQIMINNFQQYHLKRKSLASDVIKIFKKSLKNRKCFGIRIQNTIIERH</sequence>
<protein>
    <recommendedName>
        <fullName evidence="4">Transmembrane protein</fullName>
    </recommendedName>
</protein>
<name>A0A8S1RU73_9CILI</name>
<dbReference type="AlphaFoldDB" id="A0A8S1RU73"/>
<keyword evidence="1" id="KW-0472">Membrane</keyword>
<dbReference type="Proteomes" id="UP000692954">
    <property type="component" value="Unassembled WGS sequence"/>
</dbReference>
<keyword evidence="3" id="KW-1185">Reference proteome</keyword>